<organism evidence="9 10">
    <name type="scientific">Marinobacter oulmenensis</name>
    <dbReference type="NCBI Taxonomy" id="643747"/>
    <lineage>
        <taxon>Bacteria</taxon>
        <taxon>Pseudomonadati</taxon>
        <taxon>Pseudomonadota</taxon>
        <taxon>Gammaproteobacteria</taxon>
        <taxon>Pseudomonadales</taxon>
        <taxon>Marinobacteraceae</taxon>
        <taxon>Marinobacter</taxon>
    </lineage>
</organism>
<dbReference type="GO" id="GO:0052914">
    <property type="term" value="F:16S rRNA (guanine(1207)-N(2))-methyltransferase activity"/>
    <property type="evidence" value="ECO:0007669"/>
    <property type="project" value="UniProtKB-EC"/>
</dbReference>
<evidence type="ECO:0000256" key="1">
    <source>
        <dbReference type="ARBA" id="ARBA00022490"/>
    </source>
</evidence>
<dbReference type="InterPro" id="IPR046977">
    <property type="entry name" value="RsmC/RlmG"/>
</dbReference>
<feature type="domain" description="Methyltransferase small N-terminal" evidence="8">
    <location>
        <begin position="10"/>
        <end position="160"/>
    </location>
</feature>
<keyword evidence="3 6" id="KW-0489">Methyltransferase</keyword>
<evidence type="ECO:0000259" key="7">
    <source>
        <dbReference type="Pfam" id="PF05175"/>
    </source>
</evidence>
<dbReference type="InterPro" id="IPR013675">
    <property type="entry name" value="Mtase_sm_N"/>
</dbReference>
<comment type="function">
    <text evidence="6">Specifically methylates the guanine in position 1207 of 16S rRNA in the 30S particle.</text>
</comment>
<gene>
    <name evidence="6" type="primary">rsmC</name>
    <name evidence="9" type="ORF">HNR38_001714</name>
</gene>
<name>A0A840UFQ6_9GAMM</name>
<evidence type="ECO:0000256" key="4">
    <source>
        <dbReference type="ARBA" id="ARBA00022679"/>
    </source>
</evidence>
<dbReference type="GO" id="GO:0005737">
    <property type="term" value="C:cytoplasm"/>
    <property type="evidence" value="ECO:0007669"/>
    <property type="project" value="UniProtKB-SubCell"/>
</dbReference>
<dbReference type="HAMAP" id="MF_01862">
    <property type="entry name" value="16SrRNA_methyltr_C"/>
    <property type="match status" value="1"/>
</dbReference>
<evidence type="ECO:0000313" key="10">
    <source>
        <dbReference type="Proteomes" id="UP000591735"/>
    </source>
</evidence>
<keyword evidence="4 6" id="KW-0808">Transferase</keyword>
<dbReference type="InterPro" id="IPR007848">
    <property type="entry name" value="Small_mtfrase_dom"/>
</dbReference>
<dbReference type="SUPFAM" id="SSF53335">
    <property type="entry name" value="S-adenosyl-L-methionine-dependent methyltransferases"/>
    <property type="match status" value="1"/>
</dbReference>
<comment type="caution">
    <text evidence="9">The sequence shown here is derived from an EMBL/GenBank/DDBJ whole genome shotgun (WGS) entry which is preliminary data.</text>
</comment>
<evidence type="ECO:0000259" key="8">
    <source>
        <dbReference type="Pfam" id="PF08468"/>
    </source>
</evidence>
<sequence>MSSLPNTHDVLLRNAELLSGQVALLGVSDAAVMPRLPVSGLVMSEQAGVFGALEQQADGWQVLYGYDCPGSLAGRFDTVVVFLPKSRAEMALRLAMARFLGSAGARILVIGGKKEGMGGAARQFRDVASDVAKVDSARHCQVLSGTNREPLADFDLAGWLNWTRLEYAGVSVDIAGLPGVFSEGELDEGTALLLDTLAEQPLKAPSVLDFACGAGVIGAWLQGQGNATGGPLQRVDGVDVQSQAVFCARATYKQNGCQGRIFASDGLSGVEGRWPAVVTNPPFHSGVKTDTSMTETFLAGVSAHLEAGGELRLVANTFLPYRSLIERYLGPAEVLAQDRRFTVYRAFRRKA</sequence>
<evidence type="ECO:0000313" key="9">
    <source>
        <dbReference type="EMBL" id="MBB5321225.1"/>
    </source>
</evidence>
<dbReference type="InterPro" id="IPR029063">
    <property type="entry name" value="SAM-dependent_MTases_sf"/>
</dbReference>
<comment type="similarity">
    <text evidence="6">Belongs to the methyltransferase superfamily. RsmC family.</text>
</comment>
<evidence type="ECO:0000256" key="5">
    <source>
        <dbReference type="ARBA" id="ARBA00022691"/>
    </source>
</evidence>
<evidence type="ECO:0000256" key="2">
    <source>
        <dbReference type="ARBA" id="ARBA00022552"/>
    </source>
</evidence>
<keyword evidence="2 6" id="KW-0698">rRNA processing</keyword>
<evidence type="ECO:0000256" key="6">
    <source>
        <dbReference type="HAMAP-Rule" id="MF_01862"/>
    </source>
</evidence>
<keyword evidence="10" id="KW-1185">Reference proteome</keyword>
<comment type="catalytic activity">
    <reaction evidence="6">
        <text>guanosine(1207) in 16S rRNA + S-adenosyl-L-methionine = N(2)-methylguanosine(1207) in 16S rRNA + S-adenosyl-L-homocysteine + H(+)</text>
        <dbReference type="Rhea" id="RHEA:42736"/>
        <dbReference type="Rhea" id="RHEA-COMP:10213"/>
        <dbReference type="Rhea" id="RHEA-COMP:10214"/>
        <dbReference type="ChEBI" id="CHEBI:15378"/>
        <dbReference type="ChEBI" id="CHEBI:57856"/>
        <dbReference type="ChEBI" id="CHEBI:59789"/>
        <dbReference type="ChEBI" id="CHEBI:74269"/>
        <dbReference type="ChEBI" id="CHEBI:74481"/>
        <dbReference type="EC" id="2.1.1.172"/>
    </reaction>
</comment>
<reference evidence="9 10" key="1">
    <citation type="submission" date="2020-08" db="EMBL/GenBank/DDBJ databases">
        <title>Genomic Encyclopedia of Type Strains, Phase IV (KMG-IV): sequencing the most valuable type-strain genomes for metagenomic binning, comparative biology and taxonomic classification.</title>
        <authorList>
            <person name="Goeker M."/>
        </authorList>
    </citation>
    <scope>NUCLEOTIDE SEQUENCE [LARGE SCALE GENOMIC DNA]</scope>
    <source>
        <strain evidence="9 10">DSM 22359</strain>
    </source>
</reference>
<dbReference type="Gene3D" id="3.40.50.150">
    <property type="entry name" value="Vaccinia Virus protein VP39"/>
    <property type="match status" value="2"/>
</dbReference>
<dbReference type="Proteomes" id="UP000591735">
    <property type="component" value="Unassembled WGS sequence"/>
</dbReference>
<feature type="domain" description="Methyltransferase small" evidence="7">
    <location>
        <begin position="173"/>
        <end position="345"/>
    </location>
</feature>
<dbReference type="Pfam" id="PF08468">
    <property type="entry name" value="MTS_N"/>
    <property type="match status" value="1"/>
</dbReference>
<dbReference type="EMBL" id="JACHFE010000004">
    <property type="protein sequence ID" value="MBB5321225.1"/>
    <property type="molecule type" value="Genomic_DNA"/>
</dbReference>
<accession>A0A840UFQ6</accession>
<comment type="subunit">
    <text evidence="6">Monomer.</text>
</comment>
<dbReference type="EC" id="2.1.1.172" evidence="6"/>
<dbReference type="InterPro" id="IPR023543">
    <property type="entry name" value="rRNA_ssu_MeTfrase_C"/>
</dbReference>
<evidence type="ECO:0000256" key="3">
    <source>
        <dbReference type="ARBA" id="ARBA00022603"/>
    </source>
</evidence>
<keyword evidence="1 6" id="KW-0963">Cytoplasm</keyword>
<dbReference type="PANTHER" id="PTHR47816:SF4">
    <property type="entry name" value="RIBOSOMAL RNA SMALL SUBUNIT METHYLTRANSFERASE C"/>
    <property type="match status" value="1"/>
</dbReference>
<proteinExistence type="inferred from homology"/>
<keyword evidence="5 6" id="KW-0949">S-adenosyl-L-methionine</keyword>
<protein>
    <recommendedName>
        <fullName evidence="6">Ribosomal RNA small subunit methyltransferase C</fullName>
        <ecNumber evidence="6">2.1.1.172</ecNumber>
    </recommendedName>
    <alternativeName>
        <fullName evidence="6">16S rRNA m2G1207 methyltransferase</fullName>
    </alternativeName>
    <alternativeName>
        <fullName evidence="6">rRNA (guanine-N(2)-)-methyltransferase RsmC</fullName>
    </alternativeName>
</protein>
<comment type="subcellular location">
    <subcellularLocation>
        <location evidence="6">Cytoplasm</location>
    </subcellularLocation>
</comment>
<dbReference type="AlphaFoldDB" id="A0A840UFQ6"/>
<dbReference type="RefSeq" id="WP_183702228.1">
    <property type="nucleotide sequence ID" value="NZ_JACHFE010000004.1"/>
</dbReference>
<dbReference type="Pfam" id="PF05175">
    <property type="entry name" value="MTS"/>
    <property type="match status" value="1"/>
</dbReference>
<dbReference type="PANTHER" id="PTHR47816">
    <property type="entry name" value="RIBOSOMAL RNA SMALL SUBUNIT METHYLTRANSFERASE C"/>
    <property type="match status" value="1"/>
</dbReference>